<dbReference type="GO" id="GO:0016301">
    <property type="term" value="F:kinase activity"/>
    <property type="evidence" value="ECO:0007669"/>
    <property type="project" value="InterPro"/>
</dbReference>
<dbReference type="Pfam" id="PF06414">
    <property type="entry name" value="Zeta_toxin"/>
    <property type="match status" value="1"/>
</dbReference>
<accession>A0A7I9V767</accession>
<dbReference type="SUPFAM" id="SSF52540">
    <property type="entry name" value="P-loop containing nucleoside triphosphate hydrolases"/>
    <property type="match status" value="1"/>
</dbReference>
<comment type="similarity">
    <text evidence="1">Belongs to the zeta toxin family.</text>
</comment>
<dbReference type="EC" id="2.7.1.176" evidence="2"/>
<evidence type="ECO:0000256" key="6">
    <source>
        <dbReference type="ARBA" id="ARBA00048178"/>
    </source>
</evidence>
<evidence type="ECO:0000256" key="5">
    <source>
        <dbReference type="ARBA" id="ARBA00032897"/>
    </source>
</evidence>
<gene>
    <name evidence="9" type="ORF">nbrc107696_15930</name>
</gene>
<dbReference type="EMBL" id="BJOV01000003">
    <property type="protein sequence ID" value="GEE01147.1"/>
    <property type="molecule type" value="Genomic_DNA"/>
</dbReference>
<dbReference type="InterPro" id="IPR027417">
    <property type="entry name" value="P-loop_NTPase"/>
</dbReference>
<dbReference type="PANTHER" id="PTHR39206">
    <property type="entry name" value="SLL8004 PROTEIN"/>
    <property type="match status" value="1"/>
</dbReference>
<feature type="domain" description="Zeta toxin" evidence="8">
    <location>
        <begin position="2"/>
        <end position="158"/>
    </location>
</feature>
<evidence type="ECO:0000259" key="8">
    <source>
        <dbReference type="Pfam" id="PF06414"/>
    </source>
</evidence>
<evidence type="ECO:0000256" key="7">
    <source>
        <dbReference type="SAM" id="MobiDB-lite"/>
    </source>
</evidence>
<sequence>MSPRLDLVVGCNGAGKSTLIATQLQPRLPGSPFVNADVIAKERWPDDPQGKSYEAAAIADEQRNDLIDEGRSLIAETVFSHPSKLELITRAQANGYRVIIHAVMIPEDLTVMRVATRVADGGHSVPEQKIRERYRRLWPLVAEAIRRADAAYIYDNSGRTMRIAATVMGGLPTPPTAFPAWTPEPLRSLTNDPTPEPTQP</sequence>
<evidence type="ECO:0000256" key="3">
    <source>
        <dbReference type="ARBA" id="ARBA00022741"/>
    </source>
</evidence>
<evidence type="ECO:0000313" key="9">
    <source>
        <dbReference type="EMBL" id="GEE01147.1"/>
    </source>
</evidence>
<proteinExistence type="inferred from homology"/>
<dbReference type="AlphaFoldDB" id="A0A7I9V767"/>
<comment type="catalytic activity">
    <reaction evidence="6">
        <text>UDP-N-acetyl-alpha-D-glucosamine + ATP = UDP-N-acetyl-alpha-D-glucosamine 3'-phosphate + ADP + H(+)</text>
        <dbReference type="Rhea" id="RHEA:32671"/>
        <dbReference type="ChEBI" id="CHEBI:15378"/>
        <dbReference type="ChEBI" id="CHEBI:30616"/>
        <dbReference type="ChEBI" id="CHEBI:57705"/>
        <dbReference type="ChEBI" id="CHEBI:64353"/>
        <dbReference type="ChEBI" id="CHEBI:456216"/>
        <dbReference type="EC" id="2.7.1.176"/>
    </reaction>
</comment>
<dbReference type="Proteomes" id="UP000444960">
    <property type="component" value="Unassembled WGS sequence"/>
</dbReference>
<evidence type="ECO:0000313" key="10">
    <source>
        <dbReference type="Proteomes" id="UP000444960"/>
    </source>
</evidence>
<protein>
    <recommendedName>
        <fullName evidence="5">UDP-N-acetylglucosamine kinase</fullName>
        <ecNumber evidence="2">2.7.1.176</ecNumber>
    </recommendedName>
    <alternativeName>
        <fullName evidence="5">UDP-N-acetylglucosamine kinase</fullName>
    </alternativeName>
</protein>
<comment type="caution">
    <text evidence="9">The sequence shown here is derived from an EMBL/GenBank/DDBJ whole genome shotgun (WGS) entry which is preliminary data.</text>
</comment>
<dbReference type="PANTHER" id="PTHR39206:SF1">
    <property type="entry name" value="SLL8004 PROTEIN"/>
    <property type="match status" value="1"/>
</dbReference>
<dbReference type="InterPro" id="IPR010488">
    <property type="entry name" value="Zeta_toxin_domain"/>
</dbReference>
<dbReference type="RefSeq" id="WP_161894980.1">
    <property type="nucleotide sequence ID" value="NZ_BJOV01000003.1"/>
</dbReference>
<evidence type="ECO:0000256" key="1">
    <source>
        <dbReference type="ARBA" id="ARBA00009104"/>
    </source>
</evidence>
<keyword evidence="10" id="KW-1185">Reference proteome</keyword>
<keyword evidence="4" id="KW-0067">ATP-binding</keyword>
<name>A0A7I9V767_9ACTN</name>
<keyword evidence="3" id="KW-0547">Nucleotide-binding</keyword>
<evidence type="ECO:0000256" key="4">
    <source>
        <dbReference type="ARBA" id="ARBA00022840"/>
    </source>
</evidence>
<reference evidence="10" key="1">
    <citation type="submission" date="2019-06" db="EMBL/GenBank/DDBJ databases">
        <title>Gordonia isolated from sludge of a wastewater treatment plant.</title>
        <authorList>
            <person name="Tamura T."/>
            <person name="Aoyama K."/>
            <person name="Kang Y."/>
            <person name="Saito S."/>
            <person name="Akiyama N."/>
            <person name="Yazawa K."/>
            <person name="Gonoi T."/>
            <person name="Mikami Y."/>
        </authorList>
    </citation>
    <scope>NUCLEOTIDE SEQUENCE [LARGE SCALE GENOMIC DNA]</scope>
    <source>
        <strain evidence="10">NBRC 107696</strain>
    </source>
</reference>
<dbReference type="OrthoDB" id="9791543at2"/>
<organism evidence="9 10">
    <name type="scientific">Gordonia spumicola</name>
    <dbReference type="NCBI Taxonomy" id="589161"/>
    <lineage>
        <taxon>Bacteria</taxon>
        <taxon>Bacillati</taxon>
        <taxon>Actinomycetota</taxon>
        <taxon>Actinomycetes</taxon>
        <taxon>Mycobacteriales</taxon>
        <taxon>Gordoniaceae</taxon>
        <taxon>Gordonia</taxon>
    </lineage>
</organism>
<dbReference type="GO" id="GO:0005524">
    <property type="term" value="F:ATP binding"/>
    <property type="evidence" value="ECO:0007669"/>
    <property type="project" value="UniProtKB-KW"/>
</dbReference>
<feature type="region of interest" description="Disordered" evidence="7">
    <location>
        <begin position="175"/>
        <end position="200"/>
    </location>
</feature>
<evidence type="ECO:0000256" key="2">
    <source>
        <dbReference type="ARBA" id="ARBA00011963"/>
    </source>
</evidence>
<dbReference type="Gene3D" id="3.40.50.300">
    <property type="entry name" value="P-loop containing nucleotide triphosphate hydrolases"/>
    <property type="match status" value="1"/>
</dbReference>